<comment type="caution">
    <text evidence="1">The sequence shown here is derived from an EMBL/GenBank/DDBJ whole genome shotgun (WGS) entry which is preliminary data.</text>
</comment>
<sequence length="52" mass="6352">MLIFSPVYWLLFPLVGDLYRLLRYFDPFFGILDSGTLWIPWLDSMKYYLELL</sequence>
<organism evidence="1 2">
    <name type="scientific">Gossypium lobatum</name>
    <dbReference type="NCBI Taxonomy" id="34289"/>
    <lineage>
        <taxon>Eukaryota</taxon>
        <taxon>Viridiplantae</taxon>
        <taxon>Streptophyta</taxon>
        <taxon>Embryophyta</taxon>
        <taxon>Tracheophyta</taxon>
        <taxon>Spermatophyta</taxon>
        <taxon>Magnoliopsida</taxon>
        <taxon>eudicotyledons</taxon>
        <taxon>Gunneridae</taxon>
        <taxon>Pentapetalae</taxon>
        <taxon>rosids</taxon>
        <taxon>malvids</taxon>
        <taxon>Malvales</taxon>
        <taxon>Malvaceae</taxon>
        <taxon>Malvoideae</taxon>
        <taxon>Gossypium</taxon>
    </lineage>
</organism>
<gene>
    <name evidence="1" type="ORF">Golob_025669</name>
</gene>
<reference evidence="1 2" key="1">
    <citation type="journal article" date="2019" name="Genome Biol. Evol.">
        <title>Insights into the evolution of the New World diploid cottons (Gossypium, subgenus Houzingenia) based on genome sequencing.</title>
        <authorList>
            <person name="Grover C.E."/>
            <person name="Arick M.A. 2nd"/>
            <person name="Thrash A."/>
            <person name="Conover J.L."/>
            <person name="Sanders W.S."/>
            <person name="Peterson D.G."/>
            <person name="Frelichowski J.E."/>
            <person name="Scheffler J.A."/>
            <person name="Scheffler B.E."/>
            <person name="Wendel J.F."/>
        </authorList>
    </citation>
    <scope>NUCLEOTIDE SEQUENCE [LARGE SCALE GENOMIC DNA]</scope>
    <source>
        <strain evidence="1">157</strain>
        <tissue evidence="1">Leaf</tissue>
    </source>
</reference>
<evidence type="ECO:0000313" key="1">
    <source>
        <dbReference type="EMBL" id="MBA0555495.1"/>
    </source>
</evidence>
<dbReference type="AlphaFoldDB" id="A0A7J8LSQ3"/>
<dbReference type="Proteomes" id="UP000593572">
    <property type="component" value="Unassembled WGS sequence"/>
</dbReference>
<keyword evidence="2" id="KW-1185">Reference proteome</keyword>
<accession>A0A7J8LSQ3</accession>
<dbReference type="EMBL" id="JABEZX010000005">
    <property type="protein sequence ID" value="MBA0555495.1"/>
    <property type="molecule type" value="Genomic_DNA"/>
</dbReference>
<protein>
    <submittedName>
        <fullName evidence="1">Uncharacterized protein</fullName>
    </submittedName>
</protein>
<name>A0A7J8LSQ3_9ROSI</name>
<evidence type="ECO:0000313" key="2">
    <source>
        <dbReference type="Proteomes" id="UP000593572"/>
    </source>
</evidence>
<proteinExistence type="predicted"/>